<evidence type="ECO:0000256" key="2">
    <source>
        <dbReference type="RuleBase" id="RU361173"/>
    </source>
</evidence>
<feature type="domain" description="Pectate lyase" evidence="4">
    <location>
        <begin position="139"/>
        <end position="385"/>
    </location>
</feature>
<dbReference type="InterPro" id="IPR045032">
    <property type="entry name" value="PEL"/>
</dbReference>
<evidence type="ECO:0000313" key="5">
    <source>
        <dbReference type="EMBL" id="GEK19655.1"/>
    </source>
</evidence>
<dbReference type="SUPFAM" id="SSF81296">
    <property type="entry name" value="E set domains"/>
    <property type="match status" value="2"/>
</dbReference>
<evidence type="ECO:0000256" key="3">
    <source>
        <dbReference type="SAM" id="SignalP"/>
    </source>
</evidence>
<reference evidence="5 6" key="1">
    <citation type="submission" date="2019-07" db="EMBL/GenBank/DDBJ databases">
        <title>Whole genome shotgun sequence of Cellulomonas xylanilytica NBRC 101102.</title>
        <authorList>
            <person name="Hosoyama A."/>
            <person name="Uohara A."/>
            <person name="Ohji S."/>
            <person name="Ichikawa N."/>
        </authorList>
    </citation>
    <scope>NUCLEOTIDE SEQUENCE [LARGE SCALE GENOMIC DNA]</scope>
    <source>
        <strain evidence="5 6">NBRC 101102</strain>
    </source>
</reference>
<protein>
    <recommendedName>
        <fullName evidence="4">Pectate lyase domain-containing protein</fullName>
    </recommendedName>
</protein>
<feature type="chain" id="PRO_5022122564" description="Pectate lyase domain-containing protein" evidence="3">
    <location>
        <begin position="26"/>
        <end position="660"/>
    </location>
</feature>
<keyword evidence="2" id="KW-0964">Secreted</keyword>
<keyword evidence="2" id="KW-0119">Carbohydrate metabolism</keyword>
<dbReference type="Gene3D" id="2.160.20.10">
    <property type="entry name" value="Single-stranded right-handed beta-helix, Pectin lyase-like"/>
    <property type="match status" value="1"/>
</dbReference>
<evidence type="ECO:0000256" key="1">
    <source>
        <dbReference type="ARBA" id="ARBA00023239"/>
    </source>
</evidence>
<dbReference type="RefSeq" id="WP_146925180.1">
    <property type="nucleotide sequence ID" value="NZ_BJUB01000001.1"/>
</dbReference>
<organism evidence="5 6">
    <name type="scientific">Cellulomonas xylanilytica</name>
    <dbReference type="NCBI Taxonomy" id="233583"/>
    <lineage>
        <taxon>Bacteria</taxon>
        <taxon>Bacillati</taxon>
        <taxon>Actinomycetota</taxon>
        <taxon>Actinomycetes</taxon>
        <taxon>Micrococcales</taxon>
        <taxon>Cellulomonadaceae</taxon>
        <taxon>Cellulomonas</taxon>
    </lineage>
</organism>
<feature type="signal peptide" evidence="3">
    <location>
        <begin position="1"/>
        <end position="25"/>
    </location>
</feature>
<sequence length="660" mass="70286">MRARRTLVVTLAAGALLLPTTTASAAPPPPAVDLGREVHPPGGGWASYEGPTVPDGKPRVAAGTTGGAAADPSQVYVVDTWQELRDALAGKAGGSQTDARTNTVPRIIYVTGTITAFDPATCDEFAGQVTVSDTGQPFSMADYIAYYDPSGPWGKVKPSGPLETARLAAAAIQAASTLQHVGSNVTLVGVGDDAQIVGASMRIRDASNVIVRNLTIADAYDCFPVWDPTDTAVGNWNSAYDNVSVWTSTSVWVDHNTFNDGAHPHSALPVVFGRPFETHDGLLDITHGSDLVTVSYNRLEEHDKTELIGSSDSRPQDRGQHRVTLHHNHWIDIGQRAPRVRFGDVHLYDNLYTQTTEGLFQYYWGAGIESSIYAENNAFELAPGVDPARIITRWSGTQLFETGSTVNGEPADILAAFNATAPVPLAPTARWDPADVYAYTLDPVEDVPATVRAQAGAGVLPSGTPVATAAPGVAVLSDDNGQGTGLFDGAYTITANLYWGQNATVAQLYENGVLVDSQWLTGTTPRRQTVAFPITGKVNGSYTYVVELLNPYGTSTSRPHTVVVKDASPALAVLSDDNRDGDGSFTVTTNLWWGTNATHYALYRDGVLVDEQDLTAATPRRQTVRTAVTGLEPGTYRFVAVLSNDAGSTSTAERVVTVRR</sequence>
<dbReference type="GO" id="GO:0030570">
    <property type="term" value="F:pectate lyase activity"/>
    <property type="evidence" value="ECO:0007669"/>
    <property type="project" value="InterPro"/>
</dbReference>
<dbReference type="PANTHER" id="PTHR31683:SF18">
    <property type="entry name" value="PECTATE LYASE 21-RELATED"/>
    <property type="match status" value="1"/>
</dbReference>
<gene>
    <name evidence="5" type="ORF">CXY01_01750</name>
</gene>
<accession>A0A510V3G3</accession>
<evidence type="ECO:0000259" key="4">
    <source>
        <dbReference type="SMART" id="SM00656"/>
    </source>
</evidence>
<comment type="caution">
    <text evidence="5">The sequence shown here is derived from an EMBL/GenBank/DDBJ whole genome shotgun (WGS) entry which is preliminary data.</text>
</comment>
<dbReference type="InterPro" id="IPR011050">
    <property type="entry name" value="Pectin_lyase_fold/virulence"/>
</dbReference>
<dbReference type="GO" id="GO:0000272">
    <property type="term" value="P:polysaccharide catabolic process"/>
    <property type="evidence" value="ECO:0007669"/>
    <property type="project" value="UniProtKB-KW"/>
</dbReference>
<comment type="similarity">
    <text evidence="2">Belongs to the polysaccharide lyase 1 family.</text>
</comment>
<dbReference type="GO" id="GO:0005576">
    <property type="term" value="C:extracellular region"/>
    <property type="evidence" value="ECO:0007669"/>
    <property type="project" value="UniProtKB-SubCell"/>
</dbReference>
<dbReference type="InterPro" id="IPR014756">
    <property type="entry name" value="Ig_E-set"/>
</dbReference>
<dbReference type="Proteomes" id="UP000321118">
    <property type="component" value="Unassembled WGS sequence"/>
</dbReference>
<dbReference type="PANTHER" id="PTHR31683">
    <property type="entry name" value="PECTATE LYASE 18-RELATED"/>
    <property type="match status" value="1"/>
</dbReference>
<dbReference type="OrthoDB" id="112037at2"/>
<dbReference type="InterPro" id="IPR013783">
    <property type="entry name" value="Ig-like_fold"/>
</dbReference>
<keyword evidence="3" id="KW-0732">Signal</keyword>
<evidence type="ECO:0000313" key="6">
    <source>
        <dbReference type="Proteomes" id="UP000321118"/>
    </source>
</evidence>
<dbReference type="Pfam" id="PF00544">
    <property type="entry name" value="Pectate_lyase_4"/>
    <property type="match status" value="1"/>
</dbReference>
<keyword evidence="2" id="KW-0624">Polysaccharide degradation</keyword>
<dbReference type="InterPro" id="IPR012334">
    <property type="entry name" value="Pectin_lyas_fold"/>
</dbReference>
<proteinExistence type="inferred from homology"/>
<dbReference type="EMBL" id="BJUB01000001">
    <property type="protein sequence ID" value="GEK19655.1"/>
    <property type="molecule type" value="Genomic_DNA"/>
</dbReference>
<keyword evidence="1 2" id="KW-0456">Lyase</keyword>
<dbReference type="SMART" id="SM00656">
    <property type="entry name" value="Amb_all"/>
    <property type="match status" value="1"/>
</dbReference>
<keyword evidence="6" id="KW-1185">Reference proteome</keyword>
<dbReference type="Gene3D" id="2.60.40.10">
    <property type="entry name" value="Immunoglobulins"/>
    <property type="match status" value="2"/>
</dbReference>
<dbReference type="AlphaFoldDB" id="A0A510V3G3"/>
<dbReference type="SUPFAM" id="SSF51126">
    <property type="entry name" value="Pectin lyase-like"/>
    <property type="match status" value="1"/>
</dbReference>
<name>A0A510V3G3_9CELL</name>
<comment type="subcellular location">
    <subcellularLocation>
        <location evidence="2">Secreted</location>
    </subcellularLocation>
</comment>
<dbReference type="InterPro" id="IPR002022">
    <property type="entry name" value="Pec_lyase"/>
</dbReference>